<keyword evidence="1" id="KW-0812">Transmembrane</keyword>
<name>A0A8S9TU89_PHYIN</name>
<keyword evidence="1" id="KW-0472">Membrane</keyword>
<evidence type="ECO:0008006" key="4">
    <source>
        <dbReference type="Google" id="ProtNLM"/>
    </source>
</evidence>
<evidence type="ECO:0000313" key="2">
    <source>
        <dbReference type="EMBL" id="KAF4131553.1"/>
    </source>
</evidence>
<sequence>METHESVRYRLEPPGGAIEVEFSLLVEVEGVRHPDSTLEMTECVLDIVVEEVLFEAFPRDTLVLIAWLVTLLFASWRWVLPYLEKKLALGFEKDRVRLEDAKDS</sequence>
<accession>A0A8S9TU89</accession>
<dbReference type="Proteomes" id="UP000704712">
    <property type="component" value="Unassembled WGS sequence"/>
</dbReference>
<comment type="caution">
    <text evidence="2">The sequence shown here is derived from an EMBL/GenBank/DDBJ whole genome shotgun (WGS) entry which is preliminary data.</text>
</comment>
<evidence type="ECO:0000313" key="3">
    <source>
        <dbReference type="Proteomes" id="UP000704712"/>
    </source>
</evidence>
<proteinExistence type="predicted"/>
<evidence type="ECO:0000256" key="1">
    <source>
        <dbReference type="SAM" id="Phobius"/>
    </source>
</evidence>
<organism evidence="2 3">
    <name type="scientific">Phytophthora infestans</name>
    <name type="common">Potato late blight agent</name>
    <name type="synonym">Botrytis infestans</name>
    <dbReference type="NCBI Taxonomy" id="4787"/>
    <lineage>
        <taxon>Eukaryota</taxon>
        <taxon>Sar</taxon>
        <taxon>Stramenopiles</taxon>
        <taxon>Oomycota</taxon>
        <taxon>Peronosporomycetes</taxon>
        <taxon>Peronosporales</taxon>
        <taxon>Peronosporaceae</taxon>
        <taxon>Phytophthora</taxon>
    </lineage>
</organism>
<reference evidence="2" key="1">
    <citation type="submission" date="2020-03" db="EMBL/GenBank/DDBJ databases">
        <title>Hybrid Assembly of Korean Phytophthora infestans isolates.</title>
        <authorList>
            <person name="Prokchorchik M."/>
            <person name="Lee Y."/>
            <person name="Seo J."/>
            <person name="Cho J.-H."/>
            <person name="Park Y.-E."/>
            <person name="Jang D.-C."/>
            <person name="Im J.-S."/>
            <person name="Choi J.-G."/>
            <person name="Park H.-J."/>
            <person name="Lee G.-B."/>
            <person name="Lee Y.-G."/>
            <person name="Hong S.-Y."/>
            <person name="Cho K."/>
            <person name="Sohn K.H."/>
        </authorList>
    </citation>
    <scope>NUCLEOTIDE SEQUENCE</scope>
    <source>
        <strain evidence="2">KR_2_A2</strain>
    </source>
</reference>
<gene>
    <name evidence="2" type="ORF">GN958_ATG19247</name>
</gene>
<protein>
    <recommendedName>
        <fullName evidence="4">Transmembrane protein</fullName>
    </recommendedName>
</protein>
<feature type="transmembrane region" description="Helical" evidence="1">
    <location>
        <begin position="61"/>
        <end position="80"/>
    </location>
</feature>
<dbReference type="AlphaFoldDB" id="A0A8S9TU89"/>
<dbReference type="EMBL" id="JAACNO010002721">
    <property type="protein sequence ID" value="KAF4131553.1"/>
    <property type="molecule type" value="Genomic_DNA"/>
</dbReference>
<keyword evidence="1" id="KW-1133">Transmembrane helix</keyword>